<comment type="caution">
    <text evidence="2">Lacks conserved residue(s) required for the propagation of feature annotation.</text>
</comment>
<feature type="active site" evidence="2">
    <location>
        <position position="136"/>
    </location>
</feature>
<reference evidence="4" key="3">
    <citation type="submission" date="2025-09" db="UniProtKB">
        <authorList>
            <consortium name="Ensembl"/>
        </authorList>
    </citation>
    <scope>IDENTIFICATION</scope>
</reference>
<feature type="binding site" evidence="2">
    <location>
        <position position="145"/>
    </location>
    <ligand>
        <name>Zn(2+)</name>
        <dbReference type="ChEBI" id="CHEBI:29105"/>
        <note>catalytic</note>
    </ligand>
</feature>
<dbReference type="FunFam" id="3.40.390.10:FF:000002">
    <property type="entry name" value="Disintegrin and metalloproteinase domain-containing protein 22"/>
    <property type="match status" value="1"/>
</dbReference>
<dbReference type="PANTHER" id="PTHR11905:SF20">
    <property type="entry name" value="DISINTEGRIN AND METALLOPROTEINASE DOMAIN-CONTAINING PROTEIN 8"/>
    <property type="match status" value="1"/>
</dbReference>
<keyword evidence="1" id="KW-1015">Disulfide bond</keyword>
<protein>
    <recommendedName>
        <fullName evidence="3">Peptidase M12B domain-containing protein</fullName>
    </recommendedName>
</protein>
<dbReference type="Proteomes" id="UP000265120">
    <property type="component" value="Chromosome 12"/>
</dbReference>
<organism evidence="4 5">
    <name type="scientific">Cynoglossus semilaevis</name>
    <name type="common">Tongue sole</name>
    <dbReference type="NCBI Taxonomy" id="244447"/>
    <lineage>
        <taxon>Eukaryota</taxon>
        <taxon>Metazoa</taxon>
        <taxon>Chordata</taxon>
        <taxon>Craniata</taxon>
        <taxon>Vertebrata</taxon>
        <taxon>Euteleostomi</taxon>
        <taxon>Actinopterygii</taxon>
        <taxon>Neopterygii</taxon>
        <taxon>Teleostei</taxon>
        <taxon>Neoteleostei</taxon>
        <taxon>Acanthomorphata</taxon>
        <taxon>Carangaria</taxon>
        <taxon>Pleuronectiformes</taxon>
        <taxon>Pleuronectoidei</taxon>
        <taxon>Cynoglossidae</taxon>
        <taxon>Cynoglossinae</taxon>
        <taxon>Cynoglossus</taxon>
    </lineage>
</organism>
<reference evidence="4" key="2">
    <citation type="submission" date="2025-08" db="UniProtKB">
        <authorList>
            <consortium name="Ensembl"/>
        </authorList>
    </citation>
    <scope>IDENTIFICATION</scope>
</reference>
<dbReference type="Pfam" id="PF01421">
    <property type="entry name" value="Reprolysin"/>
    <property type="match status" value="1"/>
</dbReference>
<dbReference type="Gene3D" id="3.40.390.10">
    <property type="entry name" value="Collagenase (Catalytic Domain)"/>
    <property type="match status" value="1"/>
</dbReference>
<keyword evidence="2" id="KW-0862">Zinc</keyword>
<dbReference type="STRING" id="244447.ENSCSEP00000013433"/>
<dbReference type="InterPro" id="IPR024079">
    <property type="entry name" value="MetalloPept_cat_dom_sf"/>
</dbReference>
<keyword evidence="5" id="KW-1185">Reference proteome</keyword>
<keyword evidence="2" id="KW-0479">Metal-binding</keyword>
<dbReference type="AlphaFoldDB" id="A0A3P8VDR1"/>
<dbReference type="GO" id="GO:0046872">
    <property type="term" value="F:metal ion binding"/>
    <property type="evidence" value="ECO:0007669"/>
    <property type="project" value="UniProtKB-KW"/>
</dbReference>
<evidence type="ECO:0000259" key="3">
    <source>
        <dbReference type="PROSITE" id="PS50215"/>
    </source>
</evidence>
<feature type="domain" description="Peptidase M12B" evidence="3">
    <location>
        <begin position="45"/>
        <end position="199"/>
    </location>
</feature>
<name>A0A3P8VDR1_CYNSE</name>
<dbReference type="GO" id="GO:0006508">
    <property type="term" value="P:proteolysis"/>
    <property type="evidence" value="ECO:0007669"/>
    <property type="project" value="InterPro"/>
</dbReference>
<dbReference type="PANTHER" id="PTHR11905">
    <property type="entry name" value="ADAM A DISINTEGRIN AND METALLOPROTEASE DOMAIN"/>
    <property type="match status" value="1"/>
</dbReference>
<dbReference type="InterPro" id="IPR001590">
    <property type="entry name" value="Peptidase_M12B"/>
</dbReference>
<dbReference type="PROSITE" id="PS50215">
    <property type="entry name" value="ADAM_MEPRO"/>
    <property type="match status" value="1"/>
</dbReference>
<dbReference type="Ensembl" id="ENSCSET00000013593.1">
    <property type="protein sequence ID" value="ENSCSEP00000013433.1"/>
    <property type="gene ID" value="ENSCSEG00000008492.1"/>
</dbReference>
<evidence type="ECO:0000313" key="5">
    <source>
        <dbReference type="Proteomes" id="UP000265120"/>
    </source>
</evidence>
<evidence type="ECO:0000256" key="2">
    <source>
        <dbReference type="PROSITE-ProRule" id="PRU00276"/>
    </source>
</evidence>
<evidence type="ECO:0000313" key="4">
    <source>
        <dbReference type="Ensembl" id="ENSCSEP00000013433.1"/>
    </source>
</evidence>
<sequence length="231" mass="25445">MCVCVWCIQEARTQTSNKPMVVELVLVADFREVCLFTNDANAGHLYRPLGIRVMLVGVEIWSIRDQITVSPDAESTLHRFLEWRQRSLLPRIKHDNIQLVTGVKFNGPVVGLANTKSIFGPLSVNPIAVASTVAHEMGHNLGMEHDTMSCVCGSSVSDTDCVMARSIGSVYPHLFSSCSREQLTRFLATINVHCLRNTPSTNRIFGGPVCGNNFLEIGEDCDCGTEWVCAC</sequence>
<reference evidence="4 5" key="1">
    <citation type="journal article" date="2014" name="Nat. Genet.">
        <title>Whole-genome sequence of a flatfish provides insights into ZW sex chromosome evolution and adaptation to a benthic lifestyle.</title>
        <authorList>
            <person name="Chen S."/>
            <person name="Zhang G."/>
            <person name="Shao C."/>
            <person name="Huang Q."/>
            <person name="Liu G."/>
            <person name="Zhang P."/>
            <person name="Song W."/>
            <person name="An N."/>
            <person name="Chalopin D."/>
            <person name="Volff J.N."/>
            <person name="Hong Y."/>
            <person name="Li Q."/>
            <person name="Sha Z."/>
            <person name="Zhou H."/>
            <person name="Xie M."/>
            <person name="Yu Q."/>
            <person name="Liu Y."/>
            <person name="Xiang H."/>
            <person name="Wang N."/>
            <person name="Wu K."/>
            <person name="Yang C."/>
            <person name="Zhou Q."/>
            <person name="Liao X."/>
            <person name="Yang L."/>
            <person name="Hu Q."/>
            <person name="Zhang J."/>
            <person name="Meng L."/>
            <person name="Jin L."/>
            <person name="Tian Y."/>
            <person name="Lian J."/>
            <person name="Yang J."/>
            <person name="Miao G."/>
            <person name="Liu S."/>
            <person name="Liang Z."/>
            <person name="Yan F."/>
            <person name="Li Y."/>
            <person name="Sun B."/>
            <person name="Zhang H."/>
            <person name="Zhang J."/>
            <person name="Zhu Y."/>
            <person name="Du M."/>
            <person name="Zhao Y."/>
            <person name="Schartl M."/>
            <person name="Tang Q."/>
            <person name="Wang J."/>
        </authorList>
    </citation>
    <scope>NUCLEOTIDE SEQUENCE</scope>
</reference>
<dbReference type="GO" id="GO:0006954">
    <property type="term" value="P:inflammatory response"/>
    <property type="evidence" value="ECO:0007669"/>
    <property type="project" value="TreeGrafter"/>
</dbReference>
<dbReference type="InterPro" id="IPR034027">
    <property type="entry name" value="Reprolysin_adamalysin"/>
</dbReference>
<feature type="binding site" evidence="2">
    <location>
        <position position="135"/>
    </location>
    <ligand>
        <name>Zn(2+)</name>
        <dbReference type="ChEBI" id="CHEBI:29105"/>
        <note>catalytic</note>
    </ligand>
</feature>
<accession>A0A3P8VDR1</accession>
<dbReference type="SUPFAM" id="SSF55486">
    <property type="entry name" value="Metalloproteases ('zincins'), catalytic domain"/>
    <property type="match status" value="1"/>
</dbReference>
<dbReference type="GO" id="GO:0004222">
    <property type="term" value="F:metalloendopeptidase activity"/>
    <property type="evidence" value="ECO:0007669"/>
    <property type="project" value="InterPro"/>
</dbReference>
<dbReference type="GO" id="GO:0002693">
    <property type="term" value="P:positive regulation of cellular extravasation"/>
    <property type="evidence" value="ECO:0007669"/>
    <property type="project" value="TreeGrafter"/>
</dbReference>
<dbReference type="GeneTree" id="ENSGT00940000158585"/>
<dbReference type="InParanoid" id="A0A3P8VDR1"/>
<feature type="binding site" evidence="2">
    <location>
        <position position="139"/>
    </location>
    <ligand>
        <name>Zn(2+)</name>
        <dbReference type="ChEBI" id="CHEBI:29105"/>
        <note>catalytic</note>
    </ligand>
</feature>
<dbReference type="GO" id="GO:0051044">
    <property type="term" value="P:positive regulation of membrane protein ectodomain proteolysis"/>
    <property type="evidence" value="ECO:0007669"/>
    <property type="project" value="TreeGrafter"/>
</dbReference>
<proteinExistence type="predicted"/>
<dbReference type="GO" id="GO:0050839">
    <property type="term" value="F:cell adhesion molecule binding"/>
    <property type="evidence" value="ECO:0007669"/>
    <property type="project" value="TreeGrafter"/>
</dbReference>
<dbReference type="GO" id="GO:0022407">
    <property type="term" value="P:regulation of cell-cell adhesion"/>
    <property type="evidence" value="ECO:0007669"/>
    <property type="project" value="TreeGrafter"/>
</dbReference>
<dbReference type="CDD" id="cd04269">
    <property type="entry name" value="ZnMc_adamalysin_II_like"/>
    <property type="match status" value="1"/>
</dbReference>
<evidence type="ECO:0000256" key="1">
    <source>
        <dbReference type="ARBA" id="ARBA00023157"/>
    </source>
</evidence>